<feature type="compositionally biased region" description="Basic and acidic residues" evidence="1">
    <location>
        <begin position="183"/>
        <end position="197"/>
    </location>
</feature>
<evidence type="ECO:0000313" key="3">
    <source>
        <dbReference type="Proteomes" id="UP001458880"/>
    </source>
</evidence>
<feature type="compositionally biased region" description="Polar residues" evidence="1">
    <location>
        <begin position="284"/>
        <end position="302"/>
    </location>
</feature>
<gene>
    <name evidence="2" type="ORF">QE152_g24647</name>
</gene>
<reference evidence="2 3" key="1">
    <citation type="journal article" date="2024" name="BMC Genomics">
        <title>De novo assembly and annotation of Popillia japonica's genome with initial clues to its potential as an invasive pest.</title>
        <authorList>
            <person name="Cucini C."/>
            <person name="Boschi S."/>
            <person name="Funari R."/>
            <person name="Cardaioli E."/>
            <person name="Iannotti N."/>
            <person name="Marturano G."/>
            <person name="Paoli F."/>
            <person name="Bruttini M."/>
            <person name="Carapelli A."/>
            <person name="Frati F."/>
            <person name="Nardi F."/>
        </authorList>
    </citation>
    <scope>NUCLEOTIDE SEQUENCE [LARGE SCALE GENOMIC DNA]</scope>
    <source>
        <strain evidence="2">DMR45628</strain>
    </source>
</reference>
<dbReference type="Proteomes" id="UP001458880">
    <property type="component" value="Unassembled WGS sequence"/>
</dbReference>
<comment type="caution">
    <text evidence="2">The sequence shown here is derived from an EMBL/GenBank/DDBJ whole genome shotgun (WGS) entry which is preliminary data.</text>
</comment>
<keyword evidence="3" id="KW-1185">Reference proteome</keyword>
<dbReference type="AlphaFoldDB" id="A0AAW1K3Z9"/>
<feature type="region of interest" description="Disordered" evidence="1">
    <location>
        <begin position="183"/>
        <end position="203"/>
    </location>
</feature>
<dbReference type="EMBL" id="JASPKY010000255">
    <property type="protein sequence ID" value="KAK9712906.1"/>
    <property type="molecule type" value="Genomic_DNA"/>
</dbReference>
<feature type="region of interest" description="Disordered" evidence="1">
    <location>
        <begin position="116"/>
        <end position="165"/>
    </location>
</feature>
<feature type="region of interest" description="Disordered" evidence="1">
    <location>
        <begin position="284"/>
        <end position="336"/>
    </location>
</feature>
<evidence type="ECO:0000256" key="1">
    <source>
        <dbReference type="SAM" id="MobiDB-lite"/>
    </source>
</evidence>
<evidence type="ECO:0000313" key="2">
    <source>
        <dbReference type="EMBL" id="KAK9712906.1"/>
    </source>
</evidence>
<sequence>MQTKFLEKNQSLEKDYSDIQLKWTTNDFVPKISDFDDQESGLKIDSLDENSNDIFTSMIPEDIVKTVILETNRLAVENKIYNRDKTGVPVVQKKCPKVYGSKGAKKVGAINISAKTNVPSPTKGAYQNALSTPDFDRPSTPNILPSTSRESLANQDEVDPLSQELSTSRNSFISFAPIPKKKSYPEAAKRKSRDKQSSEILTSIPMKEQLEIAQERRKMAASKKVKTVKRSHRKKNIWSYNDLMSMKAEDVEEILDEIPSDCESVVVDSDVNILSDILVKAADSGTSSNNEGLLDPSSTTSKARCPVYYMEDKEEEILESNESNPEDNIPLAEVRN</sequence>
<protein>
    <submittedName>
        <fullName evidence="2">Uncharacterized protein</fullName>
    </submittedName>
</protein>
<name>A0AAW1K3Z9_POPJA</name>
<organism evidence="2 3">
    <name type="scientific">Popillia japonica</name>
    <name type="common">Japanese beetle</name>
    <dbReference type="NCBI Taxonomy" id="7064"/>
    <lineage>
        <taxon>Eukaryota</taxon>
        <taxon>Metazoa</taxon>
        <taxon>Ecdysozoa</taxon>
        <taxon>Arthropoda</taxon>
        <taxon>Hexapoda</taxon>
        <taxon>Insecta</taxon>
        <taxon>Pterygota</taxon>
        <taxon>Neoptera</taxon>
        <taxon>Endopterygota</taxon>
        <taxon>Coleoptera</taxon>
        <taxon>Polyphaga</taxon>
        <taxon>Scarabaeiformia</taxon>
        <taxon>Scarabaeidae</taxon>
        <taxon>Rutelinae</taxon>
        <taxon>Popillia</taxon>
    </lineage>
</organism>
<feature type="compositionally biased region" description="Polar residues" evidence="1">
    <location>
        <begin position="139"/>
        <end position="154"/>
    </location>
</feature>
<proteinExistence type="predicted"/>
<accession>A0AAW1K3Z9</accession>